<comment type="caution">
    <text evidence="2">The sequence shown here is derived from an EMBL/GenBank/DDBJ whole genome shotgun (WGS) entry which is preliminary data.</text>
</comment>
<sequence>MLLFSVVTRLVTVAGTALGLFAHFTFRDLLLQILVDKLWRGSIRRIIRHSPETSMAKVSLLTPTRLKATHSTVILRLDGPTVRTLSTSTAPYSSLWTSTVGAWRGMANCSPVAGSKGKGDVFSELWGYKKLSSTSGVQERPNRASLSSVSSSLSSSGRVSAVSRDVASISSSRARELRTAKHNFTFNHKS</sequence>
<evidence type="ECO:0000313" key="2">
    <source>
        <dbReference type="EMBL" id="TNN64770.1"/>
    </source>
</evidence>
<organism evidence="2 3">
    <name type="scientific">Liparis tanakae</name>
    <name type="common">Tanaka's snailfish</name>
    <dbReference type="NCBI Taxonomy" id="230148"/>
    <lineage>
        <taxon>Eukaryota</taxon>
        <taxon>Metazoa</taxon>
        <taxon>Chordata</taxon>
        <taxon>Craniata</taxon>
        <taxon>Vertebrata</taxon>
        <taxon>Euteleostomi</taxon>
        <taxon>Actinopterygii</taxon>
        <taxon>Neopterygii</taxon>
        <taxon>Teleostei</taxon>
        <taxon>Neoteleostei</taxon>
        <taxon>Acanthomorphata</taxon>
        <taxon>Eupercaria</taxon>
        <taxon>Perciformes</taxon>
        <taxon>Cottioidei</taxon>
        <taxon>Cottales</taxon>
        <taxon>Liparidae</taxon>
        <taxon>Liparis</taxon>
    </lineage>
</organism>
<name>A0A4Z2HGV7_9TELE</name>
<accession>A0A4Z2HGV7</accession>
<keyword evidence="3" id="KW-1185">Reference proteome</keyword>
<feature type="compositionally biased region" description="Low complexity" evidence="1">
    <location>
        <begin position="143"/>
        <end position="172"/>
    </location>
</feature>
<dbReference type="AlphaFoldDB" id="A0A4Z2HGV7"/>
<proteinExistence type="predicted"/>
<evidence type="ECO:0000313" key="3">
    <source>
        <dbReference type="Proteomes" id="UP000314294"/>
    </source>
</evidence>
<reference evidence="2 3" key="1">
    <citation type="submission" date="2019-03" db="EMBL/GenBank/DDBJ databases">
        <title>First draft genome of Liparis tanakae, snailfish: a comprehensive survey of snailfish specific genes.</title>
        <authorList>
            <person name="Kim W."/>
            <person name="Song I."/>
            <person name="Jeong J.-H."/>
            <person name="Kim D."/>
            <person name="Kim S."/>
            <person name="Ryu S."/>
            <person name="Song J.Y."/>
            <person name="Lee S.K."/>
        </authorList>
    </citation>
    <scope>NUCLEOTIDE SEQUENCE [LARGE SCALE GENOMIC DNA]</scope>
    <source>
        <tissue evidence="2">Muscle</tissue>
    </source>
</reference>
<dbReference type="Proteomes" id="UP000314294">
    <property type="component" value="Unassembled WGS sequence"/>
</dbReference>
<protein>
    <submittedName>
        <fullName evidence="2">Uncharacterized protein</fullName>
    </submittedName>
</protein>
<dbReference type="EMBL" id="SRLO01000246">
    <property type="protein sequence ID" value="TNN64770.1"/>
    <property type="molecule type" value="Genomic_DNA"/>
</dbReference>
<evidence type="ECO:0000256" key="1">
    <source>
        <dbReference type="SAM" id="MobiDB-lite"/>
    </source>
</evidence>
<feature type="region of interest" description="Disordered" evidence="1">
    <location>
        <begin position="137"/>
        <end position="173"/>
    </location>
</feature>
<gene>
    <name evidence="2" type="ORF">EYF80_024965</name>
</gene>